<proteinExistence type="inferred from homology"/>
<comment type="subcellular location">
    <subcellularLocation>
        <location evidence="1">Membrane</location>
        <topology evidence="1">Multi-pass membrane protein</topology>
    </subcellularLocation>
</comment>
<accession>A0ABP7NK21</accession>
<reference evidence="9" key="1">
    <citation type="journal article" date="2019" name="Int. J. Syst. Evol. Microbiol.">
        <title>The Global Catalogue of Microorganisms (GCM) 10K type strain sequencing project: providing services to taxonomists for standard genome sequencing and annotation.</title>
        <authorList>
            <consortium name="The Broad Institute Genomics Platform"/>
            <consortium name="The Broad Institute Genome Sequencing Center for Infectious Disease"/>
            <person name="Wu L."/>
            <person name="Ma J."/>
        </authorList>
    </citation>
    <scope>NUCLEOTIDE SEQUENCE [LARGE SCALE GENOMIC DNA]</scope>
    <source>
        <strain evidence="9">JCM 17555</strain>
    </source>
</reference>
<evidence type="ECO:0000256" key="4">
    <source>
        <dbReference type="ARBA" id="ARBA00022989"/>
    </source>
</evidence>
<keyword evidence="5 7" id="KW-0472">Membrane</keyword>
<evidence type="ECO:0000256" key="3">
    <source>
        <dbReference type="ARBA" id="ARBA00022692"/>
    </source>
</evidence>
<feature type="transmembrane region" description="Helical" evidence="7">
    <location>
        <begin position="212"/>
        <end position="234"/>
    </location>
</feature>
<keyword evidence="4 7" id="KW-1133">Transmembrane helix</keyword>
<comment type="caution">
    <text evidence="8">The sequence shown here is derived from an EMBL/GenBank/DDBJ whole genome shotgun (WGS) entry which is preliminary data.</text>
</comment>
<evidence type="ECO:0000256" key="2">
    <source>
        <dbReference type="ARBA" id="ARBA00009773"/>
    </source>
</evidence>
<evidence type="ECO:0000256" key="7">
    <source>
        <dbReference type="SAM" id="Phobius"/>
    </source>
</evidence>
<feature type="transmembrane region" description="Helical" evidence="7">
    <location>
        <begin position="34"/>
        <end position="52"/>
    </location>
</feature>
<feature type="transmembrane region" description="Helical" evidence="7">
    <location>
        <begin position="278"/>
        <end position="296"/>
    </location>
</feature>
<dbReference type="InterPro" id="IPR002549">
    <property type="entry name" value="AI-2E-like"/>
</dbReference>
<feature type="region of interest" description="Disordered" evidence="6">
    <location>
        <begin position="360"/>
        <end position="379"/>
    </location>
</feature>
<evidence type="ECO:0000256" key="5">
    <source>
        <dbReference type="ARBA" id="ARBA00023136"/>
    </source>
</evidence>
<evidence type="ECO:0000256" key="6">
    <source>
        <dbReference type="SAM" id="MobiDB-lite"/>
    </source>
</evidence>
<dbReference type="EMBL" id="BAABBO010000001">
    <property type="protein sequence ID" value="GAA3948879.1"/>
    <property type="molecule type" value="Genomic_DNA"/>
</dbReference>
<evidence type="ECO:0000313" key="9">
    <source>
        <dbReference type="Proteomes" id="UP001501337"/>
    </source>
</evidence>
<feature type="transmembrane region" description="Helical" evidence="7">
    <location>
        <begin position="64"/>
        <end position="85"/>
    </location>
</feature>
<dbReference type="Pfam" id="PF01594">
    <property type="entry name" value="AI-2E_transport"/>
    <property type="match status" value="1"/>
</dbReference>
<sequence>MTQSELHIERCKVVCLLILTALALATALYFASGILVPIVLAWLLSSLLLPIVKFGNRYRIHSAFTAAVIIMTMLVLLLVLTDFLAEPAAELLKELPANLQALKDFVATGGGAFGDLQRVSQEVENLTEMDQVTRGEEPLSVKIKEQDVLSGIMTESLPKFTGYLIITLVLTFFLLSANQHFLRRMVRLNSTWRGKRQTVYIATKIQRDISRYLGMVTIINTCLGLLVAGYLFLLDVPNPLFWGTLAGLLNFVPYIGAMGTACLLTMVGITEFPVMTDALAVPGIFLILTTLEGQFITPTAVGHSLRLNPVSVFLGVIIWSWLWGVPGALMATPMLATIKILLANLPGIARLQMILKLGSPPAGPRNYSTSLRDGRGSDR</sequence>
<protein>
    <submittedName>
        <fullName evidence="8">AI-2E family transporter</fullName>
    </submittedName>
</protein>
<dbReference type="RefSeq" id="WP_344802962.1">
    <property type="nucleotide sequence ID" value="NZ_BAABBO010000001.1"/>
</dbReference>
<feature type="transmembrane region" description="Helical" evidence="7">
    <location>
        <begin position="316"/>
        <end position="342"/>
    </location>
</feature>
<keyword evidence="9" id="KW-1185">Reference proteome</keyword>
<name>A0ABP7NK21_9GAMM</name>
<comment type="similarity">
    <text evidence="2">Belongs to the autoinducer-2 exporter (AI-2E) (TC 2.A.86) family.</text>
</comment>
<evidence type="ECO:0000256" key="1">
    <source>
        <dbReference type="ARBA" id="ARBA00004141"/>
    </source>
</evidence>
<feature type="transmembrane region" description="Helical" evidence="7">
    <location>
        <begin position="160"/>
        <end position="177"/>
    </location>
</feature>
<dbReference type="Proteomes" id="UP001501337">
    <property type="component" value="Unassembled WGS sequence"/>
</dbReference>
<keyword evidence="3 7" id="KW-0812">Transmembrane</keyword>
<evidence type="ECO:0000313" key="8">
    <source>
        <dbReference type="EMBL" id="GAA3948879.1"/>
    </source>
</evidence>
<feature type="transmembrane region" description="Helical" evidence="7">
    <location>
        <begin position="240"/>
        <end position="266"/>
    </location>
</feature>
<organism evidence="8 9">
    <name type="scientific">Allohahella marinimesophila</name>
    <dbReference type="NCBI Taxonomy" id="1054972"/>
    <lineage>
        <taxon>Bacteria</taxon>
        <taxon>Pseudomonadati</taxon>
        <taxon>Pseudomonadota</taxon>
        <taxon>Gammaproteobacteria</taxon>
        <taxon>Oceanospirillales</taxon>
        <taxon>Hahellaceae</taxon>
        <taxon>Allohahella</taxon>
    </lineage>
</organism>
<dbReference type="PANTHER" id="PTHR21716">
    <property type="entry name" value="TRANSMEMBRANE PROTEIN"/>
    <property type="match status" value="1"/>
</dbReference>
<gene>
    <name evidence="8" type="ORF">GCM10022278_05120</name>
</gene>
<feature type="transmembrane region" description="Helical" evidence="7">
    <location>
        <begin position="12"/>
        <end position="28"/>
    </location>
</feature>
<dbReference type="PANTHER" id="PTHR21716:SF16">
    <property type="entry name" value="BLL1467 PROTEIN"/>
    <property type="match status" value="1"/>
</dbReference>